<name>A0ABN3W2B0_9ACTN</name>
<sequence length="54" mass="5469">MIATAAAGPPAALALLTEADGQCLVTLCGIDPAPAGRLRIIDPAAPPKYWPDLT</sequence>
<reference evidence="1 2" key="1">
    <citation type="journal article" date="2019" name="Int. J. Syst. Evol. Microbiol.">
        <title>The Global Catalogue of Microorganisms (GCM) 10K type strain sequencing project: providing services to taxonomists for standard genome sequencing and annotation.</title>
        <authorList>
            <consortium name="The Broad Institute Genomics Platform"/>
            <consortium name="The Broad Institute Genome Sequencing Center for Infectious Disease"/>
            <person name="Wu L."/>
            <person name="Ma J."/>
        </authorList>
    </citation>
    <scope>NUCLEOTIDE SEQUENCE [LARGE SCALE GENOMIC DNA]</scope>
    <source>
        <strain evidence="1 2">JCM 6242</strain>
    </source>
</reference>
<dbReference type="Proteomes" id="UP001500831">
    <property type="component" value="Unassembled WGS sequence"/>
</dbReference>
<keyword evidence="2" id="KW-1185">Reference proteome</keyword>
<comment type="caution">
    <text evidence="1">The sequence shown here is derived from an EMBL/GenBank/DDBJ whole genome shotgun (WGS) entry which is preliminary data.</text>
</comment>
<proteinExistence type="predicted"/>
<organism evidence="1 2">
    <name type="scientific">Streptosporangium fragile</name>
    <dbReference type="NCBI Taxonomy" id="46186"/>
    <lineage>
        <taxon>Bacteria</taxon>
        <taxon>Bacillati</taxon>
        <taxon>Actinomycetota</taxon>
        <taxon>Actinomycetes</taxon>
        <taxon>Streptosporangiales</taxon>
        <taxon>Streptosporangiaceae</taxon>
        <taxon>Streptosporangium</taxon>
    </lineage>
</organism>
<protein>
    <submittedName>
        <fullName evidence="1">Uncharacterized protein</fullName>
    </submittedName>
</protein>
<gene>
    <name evidence="1" type="ORF">GCM10010517_41350</name>
</gene>
<accession>A0ABN3W2B0</accession>
<dbReference type="EMBL" id="BAAAVI010000028">
    <property type="protein sequence ID" value="GAA2879117.1"/>
    <property type="molecule type" value="Genomic_DNA"/>
</dbReference>
<evidence type="ECO:0000313" key="2">
    <source>
        <dbReference type="Proteomes" id="UP001500831"/>
    </source>
</evidence>
<evidence type="ECO:0000313" key="1">
    <source>
        <dbReference type="EMBL" id="GAA2879117.1"/>
    </source>
</evidence>